<keyword evidence="2" id="KW-1185">Reference proteome</keyword>
<dbReference type="EMBL" id="ML976308">
    <property type="protein sequence ID" value="KAF1935136.1"/>
    <property type="molecule type" value="Genomic_DNA"/>
</dbReference>
<organism evidence="1 2">
    <name type="scientific">Clathrospora elynae</name>
    <dbReference type="NCBI Taxonomy" id="706981"/>
    <lineage>
        <taxon>Eukaryota</taxon>
        <taxon>Fungi</taxon>
        <taxon>Dikarya</taxon>
        <taxon>Ascomycota</taxon>
        <taxon>Pezizomycotina</taxon>
        <taxon>Dothideomycetes</taxon>
        <taxon>Pleosporomycetidae</taxon>
        <taxon>Pleosporales</taxon>
        <taxon>Diademaceae</taxon>
        <taxon>Clathrospora</taxon>
    </lineage>
</organism>
<dbReference type="Proteomes" id="UP000800038">
    <property type="component" value="Unassembled WGS sequence"/>
</dbReference>
<reference evidence="1" key="1">
    <citation type="journal article" date="2020" name="Stud. Mycol.">
        <title>101 Dothideomycetes genomes: a test case for predicting lifestyles and emergence of pathogens.</title>
        <authorList>
            <person name="Haridas S."/>
            <person name="Albert R."/>
            <person name="Binder M."/>
            <person name="Bloem J."/>
            <person name="Labutti K."/>
            <person name="Salamov A."/>
            <person name="Andreopoulos B."/>
            <person name="Baker S."/>
            <person name="Barry K."/>
            <person name="Bills G."/>
            <person name="Bluhm B."/>
            <person name="Cannon C."/>
            <person name="Castanera R."/>
            <person name="Culley D."/>
            <person name="Daum C."/>
            <person name="Ezra D."/>
            <person name="Gonzalez J."/>
            <person name="Henrissat B."/>
            <person name="Kuo A."/>
            <person name="Liang C."/>
            <person name="Lipzen A."/>
            <person name="Lutzoni F."/>
            <person name="Magnuson J."/>
            <person name="Mondo S."/>
            <person name="Nolan M."/>
            <person name="Ohm R."/>
            <person name="Pangilinan J."/>
            <person name="Park H.-J."/>
            <person name="Ramirez L."/>
            <person name="Alfaro M."/>
            <person name="Sun H."/>
            <person name="Tritt A."/>
            <person name="Yoshinaga Y."/>
            <person name="Zwiers L.-H."/>
            <person name="Turgeon B."/>
            <person name="Goodwin S."/>
            <person name="Spatafora J."/>
            <person name="Crous P."/>
            <person name="Grigoriev I."/>
        </authorList>
    </citation>
    <scope>NUCLEOTIDE SEQUENCE</scope>
    <source>
        <strain evidence="1">CBS 161.51</strain>
    </source>
</reference>
<sequence length="55" mass="6114">FVIGEGFADNVSHADATIVYARQTGRTEFLRRLAPKSGAYLNECDASSPYWQADF</sequence>
<protein>
    <submittedName>
        <fullName evidence="1">Uncharacterized protein</fullName>
    </submittedName>
</protein>
<dbReference type="AlphaFoldDB" id="A0A6A5S9R6"/>
<name>A0A6A5S9R6_9PLEO</name>
<feature type="non-terminal residue" evidence="1">
    <location>
        <position position="1"/>
    </location>
</feature>
<evidence type="ECO:0000313" key="2">
    <source>
        <dbReference type="Proteomes" id="UP000800038"/>
    </source>
</evidence>
<evidence type="ECO:0000313" key="1">
    <source>
        <dbReference type="EMBL" id="KAF1935136.1"/>
    </source>
</evidence>
<gene>
    <name evidence="1" type="ORF">EJ02DRAFT_389626</name>
</gene>
<accession>A0A6A5S9R6</accession>
<proteinExistence type="predicted"/>